<evidence type="ECO:0000313" key="1">
    <source>
        <dbReference type="EMBL" id="WAQ93579.1"/>
    </source>
</evidence>
<accession>A0ABY7D876</accession>
<keyword evidence="2" id="KW-1185">Reference proteome</keyword>
<sequence>MERYDCRQVDYHSLPMELLQVVVLMSALWTVVEGIQCWHCIAEDCAADPSANYKATKKACKSGQSCQKVYFEMLDVTDNGNFIHTSTVRGCSSECKSRDDFINCTELQRNSRGCVRKDCCSDTDLCNSSNDVNMGVPLVLIVLACVIVRT</sequence>
<organism evidence="1 2">
    <name type="scientific">Mya arenaria</name>
    <name type="common">Soft-shell clam</name>
    <dbReference type="NCBI Taxonomy" id="6604"/>
    <lineage>
        <taxon>Eukaryota</taxon>
        <taxon>Metazoa</taxon>
        <taxon>Spiralia</taxon>
        <taxon>Lophotrochozoa</taxon>
        <taxon>Mollusca</taxon>
        <taxon>Bivalvia</taxon>
        <taxon>Autobranchia</taxon>
        <taxon>Heteroconchia</taxon>
        <taxon>Euheterodonta</taxon>
        <taxon>Imparidentia</taxon>
        <taxon>Neoheterodontei</taxon>
        <taxon>Myida</taxon>
        <taxon>Myoidea</taxon>
        <taxon>Myidae</taxon>
        <taxon>Mya</taxon>
    </lineage>
</organism>
<dbReference type="EMBL" id="CP111012">
    <property type="protein sequence ID" value="WAQ93579.1"/>
    <property type="molecule type" value="Genomic_DNA"/>
</dbReference>
<gene>
    <name evidence="1" type="ORF">MAR_006050</name>
</gene>
<evidence type="ECO:0000313" key="2">
    <source>
        <dbReference type="Proteomes" id="UP001164746"/>
    </source>
</evidence>
<proteinExistence type="predicted"/>
<dbReference type="Proteomes" id="UP001164746">
    <property type="component" value="Chromosome 1"/>
</dbReference>
<protein>
    <submittedName>
        <fullName evidence="1">Uncharacterized protein</fullName>
    </submittedName>
</protein>
<reference evidence="1" key="1">
    <citation type="submission" date="2022-11" db="EMBL/GenBank/DDBJ databases">
        <title>Centuries of genome instability and evolution in soft-shell clam transmissible cancer (bioRxiv).</title>
        <authorList>
            <person name="Hart S.F.M."/>
            <person name="Yonemitsu M.A."/>
            <person name="Giersch R.M."/>
            <person name="Beal B.F."/>
            <person name="Arriagada G."/>
            <person name="Davis B.W."/>
            <person name="Ostrander E.A."/>
            <person name="Goff S.P."/>
            <person name="Metzger M.J."/>
        </authorList>
    </citation>
    <scope>NUCLEOTIDE SEQUENCE</scope>
    <source>
        <strain evidence="1">MELC-2E11</strain>
        <tissue evidence="1">Siphon/mantle</tissue>
    </source>
</reference>
<name>A0ABY7D876_MYAAR</name>